<evidence type="ECO:0000313" key="2">
    <source>
        <dbReference type="EMBL" id="CAE1143367.1"/>
    </source>
</evidence>
<keyword evidence="1" id="KW-0472">Membrane</keyword>
<gene>
    <name evidence="2" type="ORF">SPHA_1265</name>
</gene>
<keyword evidence="1" id="KW-0812">Transmembrane</keyword>
<feature type="transmembrane region" description="Helical" evidence="1">
    <location>
        <begin position="151"/>
        <end position="173"/>
    </location>
</feature>
<sequence length="199" mass="22539">MYSLLRMYPFSLTSGTSLSLSHHPTSLSFHLSFSLFSSSLFFHPLSFLLSCFTFFTFFLCLPHSFAHLSFFPFSLPHLFILPSFFLSLSLLSLSLFIDSSYHPLSFTHLFPPSFTSSTSLCTFLLVLFLLFFFLSLSLLSSSPSSFLQSFLLLSLSSFNFSHISFTFSSSLFFQPLSPIFFDALLPSLSLLFPTPSLYL</sequence>
<feature type="transmembrane region" description="Helical" evidence="1">
    <location>
        <begin position="117"/>
        <end position="139"/>
    </location>
</feature>
<dbReference type="Proteomes" id="UP000597762">
    <property type="component" value="Unassembled WGS sequence"/>
</dbReference>
<dbReference type="EMBL" id="CAHIKZ030000035">
    <property type="protein sequence ID" value="CAE1143367.1"/>
    <property type="molecule type" value="Genomic_DNA"/>
</dbReference>
<keyword evidence="3" id="KW-1185">Reference proteome</keyword>
<protein>
    <submittedName>
        <fullName evidence="2">PTHR2</fullName>
    </submittedName>
</protein>
<comment type="caution">
    <text evidence="2">The sequence shown here is derived from an EMBL/GenBank/DDBJ whole genome shotgun (WGS) entry which is preliminary data.</text>
</comment>
<evidence type="ECO:0000313" key="3">
    <source>
        <dbReference type="Proteomes" id="UP000597762"/>
    </source>
</evidence>
<accession>A0A812ANY4</accession>
<dbReference type="AlphaFoldDB" id="A0A812ANY4"/>
<organism evidence="2 3">
    <name type="scientific">Acanthosepion pharaonis</name>
    <name type="common">Pharaoh cuttlefish</name>
    <name type="synonym">Sepia pharaonis</name>
    <dbReference type="NCBI Taxonomy" id="158019"/>
    <lineage>
        <taxon>Eukaryota</taxon>
        <taxon>Metazoa</taxon>
        <taxon>Spiralia</taxon>
        <taxon>Lophotrochozoa</taxon>
        <taxon>Mollusca</taxon>
        <taxon>Cephalopoda</taxon>
        <taxon>Coleoidea</taxon>
        <taxon>Decapodiformes</taxon>
        <taxon>Sepiida</taxon>
        <taxon>Sepiina</taxon>
        <taxon>Sepiidae</taxon>
        <taxon>Acanthosepion</taxon>
    </lineage>
</organism>
<feature type="transmembrane region" description="Helical" evidence="1">
    <location>
        <begin position="44"/>
        <end position="66"/>
    </location>
</feature>
<reference evidence="2" key="1">
    <citation type="submission" date="2021-01" db="EMBL/GenBank/DDBJ databases">
        <authorList>
            <person name="Li R."/>
            <person name="Bekaert M."/>
        </authorList>
    </citation>
    <scope>NUCLEOTIDE SEQUENCE</scope>
    <source>
        <strain evidence="2">Farmed</strain>
    </source>
</reference>
<evidence type="ECO:0000256" key="1">
    <source>
        <dbReference type="SAM" id="Phobius"/>
    </source>
</evidence>
<proteinExistence type="predicted"/>
<name>A0A812ANY4_ACAPH</name>
<keyword evidence="1" id="KW-1133">Transmembrane helix</keyword>
<feature type="transmembrane region" description="Helical" evidence="1">
    <location>
        <begin position="78"/>
        <end position="97"/>
    </location>
</feature>